<keyword evidence="3 5" id="KW-0732">Signal</keyword>
<keyword evidence="9" id="KW-1185">Reference proteome</keyword>
<dbReference type="PROSITE" id="PS51257">
    <property type="entry name" value="PROKAR_LIPOPROTEIN"/>
    <property type="match status" value="1"/>
</dbReference>
<dbReference type="Pfam" id="PF00497">
    <property type="entry name" value="SBP_bac_3"/>
    <property type="match status" value="1"/>
</dbReference>
<dbReference type="PANTHER" id="PTHR30085">
    <property type="entry name" value="AMINO ACID ABC TRANSPORTER PERMEASE"/>
    <property type="match status" value="1"/>
</dbReference>
<dbReference type="SMART" id="SM00062">
    <property type="entry name" value="PBPb"/>
    <property type="match status" value="1"/>
</dbReference>
<dbReference type="AlphaFoldDB" id="A0A7L4YQU1"/>
<organism evidence="8 9">
    <name type="scientific">Epidermidibacterium keratini</name>
    <dbReference type="NCBI Taxonomy" id="1891644"/>
    <lineage>
        <taxon>Bacteria</taxon>
        <taxon>Bacillati</taxon>
        <taxon>Actinomycetota</taxon>
        <taxon>Actinomycetes</taxon>
        <taxon>Sporichthyales</taxon>
        <taxon>Sporichthyaceae</taxon>
        <taxon>Epidermidibacterium</taxon>
    </lineage>
</organism>
<dbReference type="InParanoid" id="A0A7L4YQU1"/>
<evidence type="ECO:0000313" key="9">
    <source>
        <dbReference type="Proteomes" id="UP000463857"/>
    </source>
</evidence>
<evidence type="ECO:0000259" key="6">
    <source>
        <dbReference type="SMART" id="SM00062"/>
    </source>
</evidence>
<feature type="chain" id="PRO_5029445263" evidence="5">
    <location>
        <begin position="25"/>
        <end position="293"/>
    </location>
</feature>
<feature type="signal peptide" evidence="5">
    <location>
        <begin position="1"/>
        <end position="24"/>
    </location>
</feature>
<evidence type="ECO:0000313" key="8">
    <source>
        <dbReference type="EMBL" id="QHC01490.1"/>
    </source>
</evidence>
<dbReference type="GO" id="GO:0030288">
    <property type="term" value="C:outer membrane-bounded periplasmic space"/>
    <property type="evidence" value="ECO:0007669"/>
    <property type="project" value="TreeGrafter"/>
</dbReference>
<dbReference type="PANTHER" id="PTHR30085:SF6">
    <property type="entry name" value="ABC TRANSPORTER GLUTAMINE-BINDING PROTEIN GLNH"/>
    <property type="match status" value="1"/>
</dbReference>
<dbReference type="GO" id="GO:0015276">
    <property type="term" value="F:ligand-gated monoatomic ion channel activity"/>
    <property type="evidence" value="ECO:0007669"/>
    <property type="project" value="InterPro"/>
</dbReference>
<feature type="compositionally biased region" description="Polar residues" evidence="4">
    <location>
        <begin position="28"/>
        <end position="40"/>
    </location>
</feature>
<dbReference type="InterPro" id="IPR051455">
    <property type="entry name" value="Bact_solute-bind_prot3"/>
</dbReference>
<protein>
    <submittedName>
        <fullName evidence="8">Transporter substrate-binding domain-containing protein</fullName>
    </submittedName>
</protein>
<reference evidence="8 9" key="1">
    <citation type="journal article" date="2018" name="Int. J. Syst. Evol. Microbiol.">
        <title>Epidermidibacterium keratini gen. nov., sp. nov., a member of the family Sporichthyaceae, isolated from keratin epidermis.</title>
        <authorList>
            <person name="Lee D.G."/>
            <person name="Trujillo M.E."/>
            <person name="Kang S."/>
            <person name="Nam J.J."/>
            <person name="Kim Y.J."/>
        </authorList>
    </citation>
    <scope>NUCLEOTIDE SEQUENCE [LARGE SCALE GENOMIC DNA]</scope>
    <source>
        <strain evidence="8 9">EPI-7</strain>
    </source>
</reference>
<evidence type="ECO:0000256" key="4">
    <source>
        <dbReference type="SAM" id="MobiDB-lite"/>
    </source>
</evidence>
<evidence type="ECO:0000256" key="2">
    <source>
        <dbReference type="ARBA" id="ARBA00022448"/>
    </source>
</evidence>
<gene>
    <name evidence="8" type="ORF">EK0264_15130</name>
</gene>
<dbReference type="GO" id="GO:0006865">
    <property type="term" value="P:amino acid transport"/>
    <property type="evidence" value="ECO:0007669"/>
    <property type="project" value="TreeGrafter"/>
</dbReference>
<dbReference type="KEGG" id="eke:EK0264_15130"/>
<dbReference type="InterPro" id="IPR001638">
    <property type="entry name" value="Solute-binding_3/MltF_N"/>
</dbReference>
<dbReference type="Proteomes" id="UP000463857">
    <property type="component" value="Chromosome"/>
</dbReference>
<feature type="region of interest" description="Disordered" evidence="4">
    <location>
        <begin position="22"/>
        <end position="41"/>
    </location>
</feature>
<dbReference type="SMART" id="SM00079">
    <property type="entry name" value="PBPe"/>
    <property type="match status" value="1"/>
</dbReference>
<dbReference type="FunCoup" id="A0A7L4YQU1">
    <property type="interactions" value="20"/>
</dbReference>
<keyword evidence="2" id="KW-0813">Transport</keyword>
<comment type="similarity">
    <text evidence="1">Belongs to the bacterial solute-binding protein 3 family.</text>
</comment>
<evidence type="ECO:0000256" key="3">
    <source>
        <dbReference type="ARBA" id="ARBA00022729"/>
    </source>
</evidence>
<dbReference type="GO" id="GO:0016020">
    <property type="term" value="C:membrane"/>
    <property type="evidence" value="ECO:0007669"/>
    <property type="project" value="InterPro"/>
</dbReference>
<sequence>MRKKLAAVAAVAAMALALTGCGKADDSGSGSEPSVDTSASFEAGSTMETINKAGTIKIGVKFDQPGLGYKDPAKGDVPEGFDIEVAKYVAGKLGIPGDQIEWVEAISSNREPFIQNGTVDIVVASYSITDQRKQVVGMAGPYYVTGQQLLVKKDDDSIKGPEDLSGKGVCSVDGSTSIKTVAEKYGAAPKPAGTYSECVQALQNGTVDAVTTDGPILLGYAAQDPDNLKVVGDPFSEERYGIGFKLGDTAMCEFLTDTINEMVDDDSWKTAFDDTLGKADVEAPEPPKTDSCS</sequence>
<evidence type="ECO:0000259" key="7">
    <source>
        <dbReference type="SMART" id="SM00079"/>
    </source>
</evidence>
<evidence type="ECO:0000256" key="5">
    <source>
        <dbReference type="SAM" id="SignalP"/>
    </source>
</evidence>
<feature type="domain" description="Solute-binding protein family 3/N-terminal" evidence="6">
    <location>
        <begin position="55"/>
        <end position="279"/>
    </location>
</feature>
<dbReference type="InterPro" id="IPR001320">
    <property type="entry name" value="Iontro_rcpt_C"/>
</dbReference>
<dbReference type="CDD" id="cd13690">
    <property type="entry name" value="PBP2_GluB"/>
    <property type="match status" value="1"/>
</dbReference>
<dbReference type="Gene3D" id="3.40.190.10">
    <property type="entry name" value="Periplasmic binding protein-like II"/>
    <property type="match status" value="2"/>
</dbReference>
<name>A0A7L4YQU1_9ACTN</name>
<dbReference type="EMBL" id="CP047156">
    <property type="protein sequence ID" value="QHC01490.1"/>
    <property type="molecule type" value="Genomic_DNA"/>
</dbReference>
<dbReference type="OrthoDB" id="9807888at2"/>
<dbReference type="SUPFAM" id="SSF53850">
    <property type="entry name" value="Periplasmic binding protein-like II"/>
    <property type="match status" value="1"/>
</dbReference>
<dbReference type="GO" id="GO:0005576">
    <property type="term" value="C:extracellular region"/>
    <property type="evidence" value="ECO:0007669"/>
    <property type="project" value="TreeGrafter"/>
</dbReference>
<feature type="domain" description="Ionotropic glutamate receptor C-terminal" evidence="7">
    <location>
        <begin position="55"/>
        <end position="270"/>
    </location>
</feature>
<evidence type="ECO:0000256" key="1">
    <source>
        <dbReference type="ARBA" id="ARBA00010333"/>
    </source>
</evidence>
<dbReference type="RefSeq" id="WP_159546625.1">
    <property type="nucleotide sequence ID" value="NZ_CP047156.1"/>
</dbReference>
<accession>A0A7L4YQU1</accession>
<proteinExistence type="inferred from homology"/>